<evidence type="ECO:0000256" key="3">
    <source>
        <dbReference type="ARBA" id="ARBA00022842"/>
    </source>
</evidence>
<dbReference type="InterPro" id="IPR001969">
    <property type="entry name" value="Aspartic_peptidase_AS"/>
</dbReference>
<dbReference type="GO" id="GO:0006508">
    <property type="term" value="P:proteolysis"/>
    <property type="evidence" value="ECO:0007669"/>
    <property type="project" value="UniProtKB-KW"/>
</dbReference>
<dbReference type="PROSITE" id="PS50158">
    <property type="entry name" value="ZF_CCHC"/>
    <property type="match status" value="1"/>
</dbReference>
<dbReference type="InterPro" id="IPR043128">
    <property type="entry name" value="Rev_trsase/Diguanyl_cyclase"/>
</dbReference>
<evidence type="ECO:0000259" key="9">
    <source>
        <dbReference type="PROSITE" id="PS50158"/>
    </source>
</evidence>
<evidence type="ECO:0000256" key="8">
    <source>
        <dbReference type="SAM" id="MobiDB-lite"/>
    </source>
</evidence>
<dbReference type="AlphaFoldDB" id="A0A3S2MP02"/>
<dbReference type="EMBL" id="CM012450">
    <property type="protein sequence ID" value="RVE63457.1"/>
    <property type="molecule type" value="Genomic_DNA"/>
</dbReference>
<evidence type="ECO:0000256" key="6">
    <source>
        <dbReference type="ARBA" id="ARBA00023125"/>
    </source>
</evidence>
<keyword evidence="1" id="KW-0645">Protease</keyword>
<dbReference type="Gene3D" id="3.30.70.270">
    <property type="match status" value="1"/>
</dbReference>
<dbReference type="GO" id="GO:0004190">
    <property type="term" value="F:aspartic-type endopeptidase activity"/>
    <property type="evidence" value="ECO:0007669"/>
    <property type="project" value="UniProtKB-KW"/>
</dbReference>
<dbReference type="InterPro" id="IPR005162">
    <property type="entry name" value="Retrotrans_gag_dom"/>
</dbReference>
<proteinExistence type="predicted"/>
<keyword evidence="2" id="KW-0378">Hydrolase</keyword>
<evidence type="ECO:0000256" key="7">
    <source>
        <dbReference type="PROSITE-ProRule" id="PRU00047"/>
    </source>
</evidence>
<dbReference type="InterPro" id="IPR043502">
    <property type="entry name" value="DNA/RNA_pol_sf"/>
</dbReference>
<dbReference type="GO" id="GO:0003723">
    <property type="term" value="F:RNA binding"/>
    <property type="evidence" value="ECO:0007669"/>
    <property type="project" value="UniProtKB-KW"/>
</dbReference>
<dbReference type="SUPFAM" id="SSF57756">
    <property type="entry name" value="Retrovirus zinc finger-like domains"/>
    <property type="match status" value="1"/>
</dbReference>
<dbReference type="Proteomes" id="UP000283210">
    <property type="component" value="Chromosome 14"/>
</dbReference>
<sequence>MDSAGSSGLTSILQRLEARLSQQEDFQKALASHMVQVSTQVQDLRSSPPGTNPSQGPSASSPVPPTSMPARSQEIKLAPPDRYSGEPGLCKPFLTDCSIHYEHSPHAFVSDRARIAFMISHLAGRARVWAMAEWARDSPLCSSLIAFQEALKNTFDPVSTGRDKARELIVIRQGGDSVCDYAIRFRTLAAESGRNSVALYDVFMKGLAPRIQEQLVPLDLPQNLDSLIALAIRTENRLHDLVTRRSSGSSGGWSSRRAESTERRNPRRFSADPHPSVAADSCEEPMQVGRTRLSAEERQRRLQEGPCFYCGELGHPVFSCPVKRAATVSQISAMDGRTRSLTSVMVTHHGSSTALVALIDSGADVSLMDWKLAVGLGLKPRPLDRPIQARGLHGRGLFNITHVSEPLKLSIGNHTEITSFHLFESSSRKLVLGFPWLCEHNPRVDWATGKIQEWGPGCDGHTSSRAAGAVKMDPAKVSAVRDWPTPDSRKKLQQFLGFANFYRRFIRGFSSVAAPLHALTSPREQYRWTPAAETAFRTLKRLFTSAPLLTMPDPHRQFIVEVDASNDGPGSKNVKPDALSRQFDPAPVAKEPEPILPLTCVVGAVSWQIESEAGLPGCMQLGAVLSVPAGVGTPLIISAARCTQLMNCFLSAESFNHEYQQPTISGSLRSAASQTQLYLLTVSSSSRRTEERRSPLQASDTT</sequence>
<keyword evidence="4" id="KW-0694">RNA-binding</keyword>
<dbReference type="PANTHER" id="PTHR15503:SF36">
    <property type="entry name" value="RETROTRANSPOSON GAG-LIKE PROTEIN 5"/>
    <property type="match status" value="1"/>
</dbReference>
<keyword evidence="7" id="KW-0863">Zinc-finger</keyword>
<evidence type="ECO:0000256" key="5">
    <source>
        <dbReference type="ARBA" id="ARBA00022908"/>
    </source>
</evidence>
<evidence type="ECO:0000256" key="1">
    <source>
        <dbReference type="ARBA" id="ARBA00022670"/>
    </source>
</evidence>
<dbReference type="Pfam" id="PF13650">
    <property type="entry name" value="Asp_protease_2"/>
    <property type="match status" value="1"/>
</dbReference>
<feature type="compositionally biased region" description="Low complexity" evidence="8">
    <location>
        <begin position="244"/>
        <end position="255"/>
    </location>
</feature>
<dbReference type="InterPro" id="IPR032567">
    <property type="entry name" value="RTL1-rel"/>
</dbReference>
<keyword evidence="5" id="KW-0229">DNA integration</keyword>
<dbReference type="Gene3D" id="2.40.70.10">
    <property type="entry name" value="Acid Proteases"/>
    <property type="match status" value="1"/>
</dbReference>
<dbReference type="InterPro" id="IPR041577">
    <property type="entry name" value="RT_RNaseH_2"/>
</dbReference>
<feature type="region of interest" description="Disordered" evidence="8">
    <location>
        <begin position="243"/>
        <end position="287"/>
    </location>
</feature>
<gene>
    <name evidence="10" type="ORF">OJAV_G00136450</name>
</gene>
<keyword evidence="3" id="KW-0460">Magnesium</keyword>
<dbReference type="GO" id="GO:0008270">
    <property type="term" value="F:zinc ion binding"/>
    <property type="evidence" value="ECO:0007669"/>
    <property type="project" value="UniProtKB-KW"/>
</dbReference>
<feature type="domain" description="CCHC-type" evidence="9">
    <location>
        <begin position="307"/>
        <end position="321"/>
    </location>
</feature>
<keyword evidence="11" id="KW-1185">Reference proteome</keyword>
<evidence type="ECO:0000256" key="2">
    <source>
        <dbReference type="ARBA" id="ARBA00022750"/>
    </source>
</evidence>
<evidence type="ECO:0000313" key="10">
    <source>
        <dbReference type="EMBL" id="RVE63457.1"/>
    </source>
</evidence>
<dbReference type="GO" id="GO:0003677">
    <property type="term" value="F:DNA binding"/>
    <property type="evidence" value="ECO:0007669"/>
    <property type="project" value="UniProtKB-KW"/>
</dbReference>
<accession>A0A3S2MP02</accession>
<dbReference type="InterPro" id="IPR036875">
    <property type="entry name" value="Znf_CCHC_sf"/>
</dbReference>
<keyword evidence="7" id="KW-0479">Metal-binding</keyword>
<dbReference type="Pfam" id="PF03732">
    <property type="entry name" value="Retrotrans_gag"/>
    <property type="match status" value="1"/>
</dbReference>
<keyword evidence="7" id="KW-0862">Zinc</keyword>
<dbReference type="SUPFAM" id="SSF50630">
    <property type="entry name" value="Acid proteases"/>
    <property type="match status" value="1"/>
</dbReference>
<evidence type="ECO:0000256" key="4">
    <source>
        <dbReference type="ARBA" id="ARBA00022884"/>
    </source>
</evidence>
<feature type="region of interest" description="Disordered" evidence="8">
    <location>
        <begin position="37"/>
        <end position="71"/>
    </location>
</feature>
<reference evidence="10 11" key="2">
    <citation type="submission" date="2019-01" db="EMBL/GenBank/DDBJ databases">
        <title>A chromosome length genome reference of the Java medaka (oryzias javanicus).</title>
        <authorList>
            <person name="Herpin A."/>
            <person name="Takehana Y."/>
            <person name="Naruse K."/>
            <person name="Ansai S."/>
            <person name="Kawaguchi M."/>
        </authorList>
    </citation>
    <scope>NUCLEOTIDE SEQUENCE [LARGE SCALE GENOMIC DNA]</scope>
    <source>
        <strain evidence="10">RS831</strain>
        <tissue evidence="10">Whole body</tissue>
    </source>
</reference>
<dbReference type="Pfam" id="PF17919">
    <property type="entry name" value="RT_RNaseH_2"/>
    <property type="match status" value="1"/>
</dbReference>
<evidence type="ECO:0000313" key="11">
    <source>
        <dbReference type="Proteomes" id="UP000283210"/>
    </source>
</evidence>
<protein>
    <recommendedName>
        <fullName evidence="9">CCHC-type domain-containing protein</fullName>
    </recommendedName>
</protein>
<dbReference type="InterPro" id="IPR001878">
    <property type="entry name" value="Znf_CCHC"/>
</dbReference>
<organism evidence="10 11">
    <name type="scientific">Oryzias javanicus</name>
    <name type="common">Javanese ricefish</name>
    <name type="synonym">Aplocheilus javanicus</name>
    <dbReference type="NCBI Taxonomy" id="123683"/>
    <lineage>
        <taxon>Eukaryota</taxon>
        <taxon>Metazoa</taxon>
        <taxon>Chordata</taxon>
        <taxon>Craniata</taxon>
        <taxon>Vertebrata</taxon>
        <taxon>Euteleostomi</taxon>
        <taxon>Actinopterygii</taxon>
        <taxon>Neopterygii</taxon>
        <taxon>Teleostei</taxon>
        <taxon>Neoteleostei</taxon>
        <taxon>Acanthomorphata</taxon>
        <taxon>Ovalentaria</taxon>
        <taxon>Atherinomorphae</taxon>
        <taxon>Beloniformes</taxon>
        <taxon>Adrianichthyidae</taxon>
        <taxon>Oryziinae</taxon>
        <taxon>Oryzias</taxon>
    </lineage>
</organism>
<dbReference type="CDD" id="cd00303">
    <property type="entry name" value="retropepsin_like"/>
    <property type="match status" value="1"/>
</dbReference>
<dbReference type="FunFam" id="3.30.70.270:FF:000020">
    <property type="entry name" value="Transposon Tf2-6 polyprotein-like Protein"/>
    <property type="match status" value="1"/>
</dbReference>
<dbReference type="PROSITE" id="PS00141">
    <property type="entry name" value="ASP_PROTEASE"/>
    <property type="match status" value="1"/>
</dbReference>
<dbReference type="GO" id="GO:0015074">
    <property type="term" value="P:DNA integration"/>
    <property type="evidence" value="ECO:0007669"/>
    <property type="project" value="UniProtKB-KW"/>
</dbReference>
<keyword evidence="6" id="KW-0238">DNA-binding</keyword>
<dbReference type="InterPro" id="IPR021109">
    <property type="entry name" value="Peptidase_aspartic_dom_sf"/>
</dbReference>
<name>A0A3S2MP02_ORYJA</name>
<dbReference type="SUPFAM" id="SSF56672">
    <property type="entry name" value="DNA/RNA polymerases"/>
    <property type="match status" value="1"/>
</dbReference>
<dbReference type="OrthoDB" id="1430630at2759"/>
<dbReference type="PANTHER" id="PTHR15503">
    <property type="entry name" value="LDOC1 RELATED"/>
    <property type="match status" value="1"/>
</dbReference>
<keyword evidence="2" id="KW-0064">Aspartyl protease</keyword>
<reference evidence="10 11" key="1">
    <citation type="submission" date="2018-11" db="EMBL/GenBank/DDBJ databases">
        <authorList>
            <person name="Lopez-Roques C."/>
            <person name="Donnadieu C."/>
            <person name="Bouchez O."/>
            <person name="Klopp C."/>
            <person name="Cabau C."/>
            <person name="Zahm M."/>
        </authorList>
    </citation>
    <scope>NUCLEOTIDE SEQUENCE [LARGE SCALE GENOMIC DNA]</scope>
    <source>
        <strain evidence="10">RS831</strain>
        <tissue evidence="10">Whole body</tissue>
    </source>
</reference>
<feature type="compositionally biased region" description="Polar residues" evidence="8">
    <location>
        <begin position="37"/>
        <end position="61"/>
    </location>
</feature>